<proteinExistence type="inferred from homology"/>
<dbReference type="STRING" id="70448.A0A096P812"/>
<evidence type="ECO:0000256" key="1">
    <source>
        <dbReference type="ARBA" id="ARBA00004514"/>
    </source>
</evidence>
<sequence>MPPSPAVARAVDDLAQDLRRGRYDAVQARALAKRVAETLIATVATASSEASLDDIVRATREVGGALAVVKREHFLVGNVARRILRVIRDEGARAAADRANANAAGDGTTRTPEAMSKKLKGDVIDTAHEVTEEMEAAASHVAAQSGDFVTSGAVVMTTPSAGAGTGLTEAFLRDAMKKRGGEGFGVIVAEGAPRCDGHAMARSLAERGAKDVSVICDSAVYATMPNVKLCVLSAVGVLADGTALTRSGAYNIALAAKAHSVPVIVLAGSYVISPKSRDEDGFDRAVGLGSPATALGYGEKGADPDAVVINPALEYVPPELISVFVTDHGAHCPGFIKVLLDEMYSPLDVKLLDG</sequence>
<keyword evidence="3" id="KW-0963">Cytoplasm</keyword>
<dbReference type="InterPro" id="IPR051855">
    <property type="entry name" value="eIF2B_beta_subunit"/>
</dbReference>
<evidence type="ECO:0000313" key="11">
    <source>
        <dbReference type="EMBL" id="OUS46209.1"/>
    </source>
</evidence>
<evidence type="ECO:0000256" key="3">
    <source>
        <dbReference type="ARBA" id="ARBA00022490"/>
    </source>
</evidence>
<evidence type="ECO:0000256" key="5">
    <source>
        <dbReference type="ARBA" id="ARBA00022917"/>
    </source>
</evidence>
<evidence type="ECO:0000256" key="8">
    <source>
        <dbReference type="ARBA" id="ARBA00046432"/>
    </source>
</evidence>
<dbReference type="GO" id="GO:0005851">
    <property type="term" value="C:eukaryotic translation initiation factor 2B complex"/>
    <property type="evidence" value="ECO:0007669"/>
    <property type="project" value="TreeGrafter"/>
</dbReference>
<gene>
    <name evidence="11" type="ORF">BE221DRAFT_74856</name>
    <name evidence="10" type="ORF">OT_ostta13g00970</name>
</gene>
<dbReference type="InParanoid" id="A0A096P812"/>
<dbReference type="Pfam" id="PF01008">
    <property type="entry name" value="IF-2B"/>
    <property type="match status" value="1"/>
</dbReference>
<evidence type="ECO:0000256" key="9">
    <source>
        <dbReference type="RuleBase" id="RU003814"/>
    </source>
</evidence>
<dbReference type="Proteomes" id="UP000009170">
    <property type="component" value="Unassembled WGS sequence"/>
</dbReference>
<reference evidence="10 12" key="1">
    <citation type="journal article" date="2006" name="Proc. Natl. Acad. Sci. U.S.A.">
        <title>Genome analysis of the smallest free-living eukaryote Ostreococcus tauri unveils many unique features.</title>
        <authorList>
            <person name="Derelle E."/>
            <person name="Ferraz C."/>
            <person name="Rombauts S."/>
            <person name="Rouze P."/>
            <person name="Worden A.Z."/>
            <person name="Robbens S."/>
            <person name="Partensky F."/>
            <person name="Degroeve S."/>
            <person name="Echeynie S."/>
            <person name="Cooke R."/>
            <person name="Saeys Y."/>
            <person name="Wuyts J."/>
            <person name="Jabbari K."/>
            <person name="Bowler C."/>
            <person name="Panaud O."/>
            <person name="Piegu B."/>
            <person name="Ball S.G."/>
            <person name="Ral J.-P."/>
            <person name="Bouget F.-Y."/>
            <person name="Piganeau G."/>
            <person name="De Baets B."/>
            <person name="Picard A."/>
            <person name="Delseny M."/>
            <person name="Demaille J."/>
            <person name="Van de Peer Y."/>
            <person name="Moreau H."/>
        </authorList>
    </citation>
    <scope>NUCLEOTIDE SEQUENCE [LARGE SCALE GENOMIC DNA]</scope>
    <source>
        <strain evidence="10 12">OTTH0595</strain>
    </source>
</reference>
<accession>A0A1Y5I9H0</accession>
<protein>
    <recommendedName>
        <fullName evidence="6">Translation initiation factor eIF2B subunit beta</fullName>
    </recommendedName>
    <alternativeName>
        <fullName evidence="7">eIF2B GDP-GTP exchange factor subunit beta</fullName>
    </alternativeName>
</protein>
<dbReference type="InterPro" id="IPR042529">
    <property type="entry name" value="IF_2B-like_C"/>
</dbReference>
<evidence type="ECO:0000256" key="7">
    <source>
        <dbReference type="ARBA" id="ARBA00044228"/>
    </source>
</evidence>
<accession>A0A096P812</accession>
<accession>A0A454XVW3</accession>
<dbReference type="SUPFAM" id="SSF100950">
    <property type="entry name" value="NagB/RpiA/CoA transferase-like"/>
    <property type="match status" value="1"/>
</dbReference>
<dbReference type="OrthoDB" id="269919at2759"/>
<dbReference type="FunCoup" id="A0A096P812">
    <property type="interactions" value="1844"/>
</dbReference>
<evidence type="ECO:0000256" key="6">
    <source>
        <dbReference type="ARBA" id="ARBA00044122"/>
    </source>
</evidence>
<comment type="subunit">
    <text evidence="8">Component of the translation initiation factor 2B (eIF2B) complex which is a heterodecamer of two sets of five different subunits: alpha, beta, gamma, delta and epsilon. Subunits alpha, beta and delta comprise a regulatory subcomplex and subunits epsilon and gamma comprise a catalytic subcomplex. Within the complex, the hexameric regulatory complex resides at the center, with the two heterodimeric catalytic subcomplexes bound on opposite sides.</text>
</comment>
<keyword evidence="12" id="KW-1185">Reference proteome</keyword>
<dbReference type="PANTHER" id="PTHR45859">
    <property type="entry name" value="TRANSLATION INITIATION FACTOR EIF-2B SUBUNIT BETA"/>
    <property type="match status" value="1"/>
</dbReference>
<dbReference type="GO" id="GO:0005829">
    <property type="term" value="C:cytosol"/>
    <property type="evidence" value="ECO:0007669"/>
    <property type="project" value="UniProtKB-SubCell"/>
</dbReference>
<dbReference type="GO" id="GO:0005085">
    <property type="term" value="F:guanyl-nucleotide exchange factor activity"/>
    <property type="evidence" value="ECO:0007669"/>
    <property type="project" value="TreeGrafter"/>
</dbReference>
<comment type="similarity">
    <text evidence="2 9">Belongs to the eIF-2B alpha/beta/delta subunits family.</text>
</comment>
<organism evidence="10 12">
    <name type="scientific">Ostreococcus tauri</name>
    <name type="common">Marine green alga</name>
    <dbReference type="NCBI Taxonomy" id="70448"/>
    <lineage>
        <taxon>Eukaryota</taxon>
        <taxon>Viridiplantae</taxon>
        <taxon>Chlorophyta</taxon>
        <taxon>Mamiellophyceae</taxon>
        <taxon>Mamiellales</taxon>
        <taxon>Bathycoccaceae</taxon>
        <taxon>Ostreococcus</taxon>
    </lineage>
</organism>
<comment type="subcellular location">
    <subcellularLocation>
        <location evidence="1">Cytoplasm</location>
        <location evidence="1">Cytosol</location>
    </subcellularLocation>
</comment>
<dbReference type="GO" id="GO:0003743">
    <property type="term" value="F:translation initiation factor activity"/>
    <property type="evidence" value="ECO:0007669"/>
    <property type="project" value="UniProtKB-KW"/>
</dbReference>
<dbReference type="PANTHER" id="PTHR45859:SF1">
    <property type="entry name" value="TRANSLATION INITIATION FACTOR EIF-2B SUBUNIT BETA"/>
    <property type="match status" value="1"/>
</dbReference>
<reference evidence="11" key="3">
    <citation type="submission" date="2017-04" db="EMBL/GenBank/DDBJ databases">
        <title>Population genomics of picophytoplankton unveils novel chromosome hypervariability.</title>
        <authorList>
            <consortium name="DOE Joint Genome Institute"/>
            <person name="Blanc-Mathieu R."/>
            <person name="Krasovec M."/>
            <person name="Hebrard M."/>
            <person name="Yau S."/>
            <person name="Desgranges E."/>
            <person name="Martin J."/>
            <person name="Schackwitz W."/>
            <person name="Kuo A."/>
            <person name="Salin G."/>
            <person name="Donnadieu C."/>
            <person name="Desdevises Y."/>
            <person name="Sanchez-Ferandin S."/>
            <person name="Moreau H."/>
            <person name="Rivals E."/>
            <person name="Grigoriev I.V."/>
            <person name="Grimsley N."/>
            <person name="Eyre-Walker A."/>
            <person name="Piganeau G."/>
        </authorList>
    </citation>
    <scope>NUCLEOTIDE SEQUENCE [LARGE SCALE GENOMIC DNA]</scope>
    <source>
        <strain evidence="11">RCC 1115</strain>
    </source>
</reference>
<dbReference type="InterPro" id="IPR000649">
    <property type="entry name" value="IF-2B-related"/>
</dbReference>
<dbReference type="Gene3D" id="3.40.50.10470">
    <property type="entry name" value="Translation initiation factor eif-2b, domain 2"/>
    <property type="match status" value="1"/>
</dbReference>
<dbReference type="AlphaFoldDB" id="A0A096P812"/>
<keyword evidence="5" id="KW-0648">Protein biosynthesis</keyword>
<keyword evidence="4 10" id="KW-0396">Initiation factor</keyword>
<evidence type="ECO:0000256" key="4">
    <source>
        <dbReference type="ARBA" id="ARBA00022540"/>
    </source>
</evidence>
<dbReference type="InterPro" id="IPR037171">
    <property type="entry name" value="NagB/RpiA_transferase-like"/>
</dbReference>
<evidence type="ECO:0000313" key="12">
    <source>
        <dbReference type="Proteomes" id="UP000009170"/>
    </source>
</evidence>
<name>A0A096P812_OSTTA</name>
<evidence type="ECO:0000313" key="10">
    <source>
        <dbReference type="EMBL" id="CEG00069.1"/>
    </source>
</evidence>
<dbReference type="EMBL" id="CAID01000013">
    <property type="protein sequence ID" value="CEG00069.1"/>
    <property type="molecule type" value="Genomic_DNA"/>
</dbReference>
<evidence type="ECO:0000256" key="2">
    <source>
        <dbReference type="ARBA" id="ARBA00007251"/>
    </source>
</evidence>
<dbReference type="EMBL" id="KZ155784">
    <property type="protein sequence ID" value="OUS46209.1"/>
    <property type="molecule type" value="Genomic_DNA"/>
</dbReference>
<dbReference type="Proteomes" id="UP000195557">
    <property type="component" value="Unassembled WGS sequence"/>
</dbReference>
<reference evidence="10" key="2">
    <citation type="journal article" date="2014" name="BMC Genomics">
        <title>An improved genome of the model marine alga Ostreococcus tauri unfolds by assessing Illumina de novo assemblies.</title>
        <authorList>
            <person name="Blanc-Mathieu R."/>
            <person name="Verhelst B."/>
            <person name="Derelle E."/>
            <person name="Rombauts S."/>
            <person name="Bouget F.Y."/>
            <person name="Carre I."/>
            <person name="Chateau A."/>
            <person name="Eyre-Walker A."/>
            <person name="Grimsley N."/>
            <person name="Moreau H."/>
            <person name="Piegu B."/>
            <person name="Rivals E."/>
            <person name="Schackwitz W."/>
            <person name="Van de Peer Y."/>
            <person name="Piganeau G."/>
        </authorList>
    </citation>
    <scope>NUCLEOTIDE SEQUENCE</scope>
    <source>
        <strain evidence="10">RCC4221</strain>
    </source>
</reference>